<dbReference type="RefSeq" id="WP_344825509.1">
    <property type="nucleotide sequence ID" value="NZ_BAAAUV010000004.1"/>
</dbReference>
<protein>
    <submittedName>
        <fullName evidence="2">Uncharacterized protein</fullName>
    </submittedName>
</protein>
<accession>A0ABP6Q6K7</accession>
<proteinExistence type="predicted"/>
<keyword evidence="3" id="KW-1185">Reference proteome</keyword>
<evidence type="ECO:0000313" key="2">
    <source>
        <dbReference type="EMBL" id="GAA3205943.1"/>
    </source>
</evidence>
<organism evidence="2 3">
    <name type="scientific">Actinocorallia longicatena</name>
    <dbReference type="NCBI Taxonomy" id="111803"/>
    <lineage>
        <taxon>Bacteria</taxon>
        <taxon>Bacillati</taxon>
        <taxon>Actinomycetota</taxon>
        <taxon>Actinomycetes</taxon>
        <taxon>Streptosporangiales</taxon>
        <taxon>Thermomonosporaceae</taxon>
        <taxon>Actinocorallia</taxon>
    </lineage>
</organism>
<name>A0ABP6Q6K7_9ACTN</name>
<evidence type="ECO:0000256" key="1">
    <source>
        <dbReference type="SAM" id="MobiDB-lite"/>
    </source>
</evidence>
<comment type="caution">
    <text evidence="2">The sequence shown here is derived from an EMBL/GenBank/DDBJ whole genome shotgun (WGS) entry which is preliminary data.</text>
</comment>
<reference evidence="3" key="1">
    <citation type="journal article" date="2019" name="Int. J. Syst. Evol. Microbiol.">
        <title>The Global Catalogue of Microorganisms (GCM) 10K type strain sequencing project: providing services to taxonomists for standard genome sequencing and annotation.</title>
        <authorList>
            <consortium name="The Broad Institute Genomics Platform"/>
            <consortium name="The Broad Institute Genome Sequencing Center for Infectious Disease"/>
            <person name="Wu L."/>
            <person name="Ma J."/>
        </authorList>
    </citation>
    <scope>NUCLEOTIDE SEQUENCE [LARGE SCALE GENOMIC DNA]</scope>
    <source>
        <strain evidence="3">JCM 9377</strain>
    </source>
</reference>
<evidence type="ECO:0000313" key="3">
    <source>
        <dbReference type="Proteomes" id="UP001501237"/>
    </source>
</evidence>
<dbReference type="EMBL" id="BAAAUV010000004">
    <property type="protein sequence ID" value="GAA3205943.1"/>
    <property type="molecule type" value="Genomic_DNA"/>
</dbReference>
<feature type="region of interest" description="Disordered" evidence="1">
    <location>
        <begin position="132"/>
        <end position="152"/>
    </location>
</feature>
<gene>
    <name evidence="2" type="ORF">GCM10010468_21240</name>
</gene>
<dbReference type="Proteomes" id="UP001501237">
    <property type="component" value="Unassembled WGS sequence"/>
</dbReference>
<sequence length="152" mass="17451">MRNFWRQMTLADVNERAAAEAERARAARAERASRLPEYRDELLRERAARAAAHDALVRHQGYAWPPLAEPHPEGWCPYDEQQWFLDVVRGRRLLDERAVTYRRSRLHLVQDGEAESPPFDEDAFLVRNLEEAATGLKGRRGSPTPRRPGPAG</sequence>